<dbReference type="Pfam" id="PF09429">
    <property type="entry name" value="Wbp11"/>
    <property type="match status" value="1"/>
</dbReference>
<keyword evidence="4" id="KW-1185">Reference proteome</keyword>
<reference evidence="3 4" key="1">
    <citation type="submission" date="2017-09" db="EMBL/GenBank/DDBJ databases">
        <title>Genome sequencing of Besnoitia besnoiti strain Bb-Ger1.</title>
        <authorList>
            <person name="Schares G."/>
            <person name="Venepally P."/>
            <person name="Lorenzi H.A."/>
        </authorList>
    </citation>
    <scope>NUCLEOTIDE SEQUENCE [LARGE SCALE GENOMIC DNA]</scope>
    <source>
        <strain evidence="3 4">Bb-Ger1</strain>
    </source>
</reference>
<evidence type="ECO:0000259" key="2">
    <source>
        <dbReference type="Pfam" id="PF09429"/>
    </source>
</evidence>
<evidence type="ECO:0000313" key="3">
    <source>
        <dbReference type="EMBL" id="PFH35719.1"/>
    </source>
</evidence>
<evidence type="ECO:0000256" key="1">
    <source>
        <dbReference type="SAM" id="MobiDB-lite"/>
    </source>
</evidence>
<feature type="compositionally biased region" description="Basic and acidic residues" evidence="1">
    <location>
        <begin position="18"/>
        <end position="29"/>
    </location>
</feature>
<dbReference type="VEuPathDB" id="ToxoDB:BESB_053700"/>
<feature type="compositionally biased region" description="Low complexity" evidence="1">
    <location>
        <begin position="378"/>
        <end position="410"/>
    </location>
</feature>
<feature type="region of interest" description="Disordered" evidence="1">
    <location>
        <begin position="177"/>
        <end position="440"/>
    </location>
</feature>
<dbReference type="Proteomes" id="UP000224006">
    <property type="component" value="Chromosome IV"/>
</dbReference>
<feature type="compositionally biased region" description="Low complexity" evidence="1">
    <location>
        <begin position="288"/>
        <end position="304"/>
    </location>
</feature>
<evidence type="ECO:0000313" key="4">
    <source>
        <dbReference type="Proteomes" id="UP000224006"/>
    </source>
</evidence>
<comment type="caution">
    <text evidence="3">The sequence shown here is derived from an EMBL/GenBank/DDBJ whole genome shotgun (WGS) entry which is preliminary data.</text>
</comment>
<accession>A0A2A9MCX0</accession>
<feature type="compositionally biased region" description="Low complexity" evidence="1">
    <location>
        <begin position="355"/>
        <end position="370"/>
    </location>
</feature>
<organism evidence="3 4">
    <name type="scientific">Besnoitia besnoiti</name>
    <name type="common">Apicomplexan protozoan</name>
    <dbReference type="NCBI Taxonomy" id="94643"/>
    <lineage>
        <taxon>Eukaryota</taxon>
        <taxon>Sar</taxon>
        <taxon>Alveolata</taxon>
        <taxon>Apicomplexa</taxon>
        <taxon>Conoidasida</taxon>
        <taxon>Coccidia</taxon>
        <taxon>Eucoccidiorida</taxon>
        <taxon>Eimeriorina</taxon>
        <taxon>Sarcocystidae</taxon>
        <taxon>Besnoitia</taxon>
    </lineage>
</organism>
<feature type="domain" description="Wbp11/ELF5/Saf1 N-terminal" evidence="2">
    <location>
        <begin position="12"/>
        <end position="85"/>
    </location>
</feature>
<feature type="region of interest" description="Disordered" evidence="1">
    <location>
        <begin position="107"/>
        <end position="159"/>
    </location>
</feature>
<feature type="compositionally biased region" description="Polar residues" evidence="1">
    <location>
        <begin position="119"/>
        <end position="133"/>
    </location>
</feature>
<sequence length="558" mass="59487">MRKIKVKSGSLKVVNPPDEYRKSQRDKEKRKNKMERRHNRELSILKRNPRLIKEELDQLCAIEKTNTLRDTQRKRKAKLEQLWEMAVRSVEAEKLAREAELQIDDPFGAGEEEPEEGSVQAQLSVREQRNLLNTGGRRGDRRKGGAAEHRDDDEFLSRIDTEQRRYYNPDLCNAGIFRHPDGSLRGYPPSVRSEGFDQRRKYIEGINVERRQRGEEASSGSSDEDSEQWSDVSDSEKSANASGSRLAAIEEKQESEPDDDDILASLPLPSEPPPAFATAGASGLQVLQPPASAAQPQAAPSSAPTFPPPMYFPFPGSAGANAGESAKPTPPFPFMPPPPPPFMGFAPPMPPPFMPTGAPGSSPYAPGAPAFSPPGPRSPFAQTPGGGSQPPAGSAAPPQAPPAATSSASPWSREATQAPREQRPGPYSPPEATKPALSKAAVAFVPTQLRTKNKPSPAPVVPPRASLEQVSAYSTNAGLARSNRWGAGALEGTAAGTGSRGTSVAALFAKNANPGAAAAAERAMTGAAASGGATGKAGEASKDLDELFNDFLREVGEK</sequence>
<name>A0A2A9MCX0_BESBE</name>
<proteinExistence type="predicted"/>
<feature type="compositionally biased region" description="Basic and acidic residues" evidence="1">
    <location>
        <begin position="142"/>
        <end position="159"/>
    </location>
</feature>
<dbReference type="GeneID" id="40310299"/>
<gene>
    <name evidence="3" type="ORF">BESB_053700</name>
</gene>
<feature type="compositionally biased region" description="Basic and acidic residues" evidence="1">
    <location>
        <begin position="194"/>
        <end position="216"/>
    </location>
</feature>
<dbReference type="STRING" id="94643.A0A2A9MCX0"/>
<dbReference type="InterPro" id="IPR019007">
    <property type="entry name" value="Wbp11/ELF5/Saf1_N"/>
</dbReference>
<dbReference type="EMBL" id="NWUJ01000004">
    <property type="protein sequence ID" value="PFH35719.1"/>
    <property type="molecule type" value="Genomic_DNA"/>
</dbReference>
<protein>
    <submittedName>
        <fullName evidence="3">WW domain binding protein 11</fullName>
    </submittedName>
</protein>
<feature type="compositionally biased region" description="Pro residues" evidence="1">
    <location>
        <begin position="328"/>
        <end position="354"/>
    </location>
</feature>
<dbReference type="GO" id="GO:0006396">
    <property type="term" value="P:RNA processing"/>
    <property type="evidence" value="ECO:0007669"/>
    <property type="project" value="InterPro"/>
</dbReference>
<dbReference type="OrthoDB" id="332686at2759"/>
<dbReference type="KEGG" id="bbes:BESB_053700"/>
<dbReference type="RefSeq" id="XP_029219728.1">
    <property type="nucleotide sequence ID" value="XM_029363805.1"/>
</dbReference>
<dbReference type="AlphaFoldDB" id="A0A2A9MCX0"/>
<feature type="region of interest" description="Disordered" evidence="1">
    <location>
        <begin position="1"/>
        <end position="42"/>
    </location>
</feature>